<evidence type="ECO:0000313" key="2">
    <source>
        <dbReference type="Proteomes" id="UP001061862"/>
    </source>
</evidence>
<reference evidence="1 2" key="1">
    <citation type="submission" date="2022-09" db="EMBL/GenBank/DDBJ databases">
        <title>Interaction between co-microsymbionts with complementary sets of symbiotic genes in legume-rhizobium systems.</title>
        <authorList>
            <person name="Safronova V."/>
            <person name="Sazanova A."/>
            <person name="Afonin A."/>
            <person name="Chirak E."/>
        </authorList>
    </citation>
    <scope>NUCLEOTIDE SEQUENCE [LARGE SCALE GENOMIC DNA]</scope>
    <source>
        <strain evidence="1 2">A18/4-1</strain>
    </source>
</reference>
<organism evidence="1 2">
    <name type="scientific">Devosia neptuniae</name>
    <dbReference type="NCBI Taxonomy" id="191302"/>
    <lineage>
        <taxon>Bacteria</taxon>
        <taxon>Pseudomonadati</taxon>
        <taxon>Pseudomonadota</taxon>
        <taxon>Alphaproteobacteria</taxon>
        <taxon>Hyphomicrobiales</taxon>
        <taxon>Devosiaceae</taxon>
        <taxon>Devosia</taxon>
    </lineage>
</organism>
<gene>
    <name evidence="1" type="ORF">N8A98_22260</name>
</gene>
<dbReference type="EMBL" id="CP104965">
    <property type="protein sequence ID" value="UXN69897.1"/>
    <property type="molecule type" value="Genomic_DNA"/>
</dbReference>
<accession>A0ABY6CFB9</accession>
<dbReference type="RefSeq" id="WP_262168584.1">
    <property type="nucleotide sequence ID" value="NZ_CP104965.1"/>
</dbReference>
<dbReference type="Proteomes" id="UP001061862">
    <property type="component" value="Chromosome"/>
</dbReference>
<name>A0ABY6CFB9_9HYPH</name>
<sequence length="74" mass="8217">MREYRVIDCRSIVITPEHTISAASPEQAVADALGLKVIRGGPSRNLVARVYWDERGMTNMVRLYVASDGQRNGV</sequence>
<evidence type="ECO:0000313" key="1">
    <source>
        <dbReference type="EMBL" id="UXN69897.1"/>
    </source>
</evidence>
<proteinExistence type="predicted"/>
<protein>
    <submittedName>
        <fullName evidence="1">Uncharacterized protein</fullName>
    </submittedName>
</protein>
<keyword evidence="2" id="KW-1185">Reference proteome</keyword>